<protein>
    <submittedName>
        <fullName evidence="1">Uncharacterized protein</fullName>
    </submittedName>
</protein>
<dbReference type="Proteomes" id="UP000020825">
    <property type="component" value="Unassembled WGS sequence"/>
</dbReference>
<organism evidence="1 2">
    <name type="scientific">Mycobacterium intracellulare 1956</name>
    <dbReference type="NCBI Taxonomy" id="1299331"/>
    <lineage>
        <taxon>Bacteria</taxon>
        <taxon>Bacillati</taxon>
        <taxon>Actinomycetota</taxon>
        <taxon>Actinomycetes</taxon>
        <taxon>Mycobacteriales</taxon>
        <taxon>Mycobacteriaceae</taxon>
        <taxon>Mycobacterium</taxon>
        <taxon>Mycobacterium avium complex (MAC)</taxon>
    </lineage>
</organism>
<gene>
    <name evidence="1" type="ORF">I550_1561</name>
</gene>
<evidence type="ECO:0000313" key="2">
    <source>
        <dbReference type="Proteomes" id="UP000020825"/>
    </source>
</evidence>
<reference evidence="1 2" key="1">
    <citation type="submission" date="2013-12" db="EMBL/GenBank/DDBJ databases">
        <authorList>
            <person name="Zelazny A."/>
            <person name="Olivier K."/>
            <person name="Holland S."/>
            <person name="Lenaerts A."/>
            <person name="Ordway D."/>
            <person name="DeGroote M.A."/>
            <person name="Parker T."/>
            <person name="Sizemore C."/>
            <person name="Tallon L.J."/>
            <person name="Sadzewicz L.K."/>
            <person name="Sengamalay N."/>
            <person name="Fraser C.M."/>
            <person name="Hine E."/>
            <person name="Shefchek K.A."/>
            <person name="Das S.P."/>
            <person name="Tettelin H."/>
        </authorList>
    </citation>
    <scope>NUCLEOTIDE SEQUENCE [LARGE SCALE GENOMIC DNA]</scope>
    <source>
        <strain evidence="1 2">1956</strain>
    </source>
</reference>
<evidence type="ECO:0000313" key="1">
    <source>
        <dbReference type="EMBL" id="EUA58418.1"/>
    </source>
</evidence>
<dbReference type="EMBL" id="JAOG01000001">
    <property type="protein sequence ID" value="EUA58418.1"/>
    <property type="molecule type" value="Genomic_DNA"/>
</dbReference>
<dbReference type="AlphaFoldDB" id="X8CSI7"/>
<sequence length="39" mass="4230">MDSRTSFCISDIGGRRSWIAFVVSGDIKHTVAMGDGLRS</sequence>
<accession>X8CSI7</accession>
<proteinExistence type="predicted"/>
<name>X8CSI7_MYCIT</name>
<comment type="caution">
    <text evidence="1">The sequence shown here is derived from an EMBL/GenBank/DDBJ whole genome shotgun (WGS) entry which is preliminary data.</text>
</comment>